<dbReference type="Proteomes" id="UP000198765">
    <property type="component" value="Chromosome I"/>
</dbReference>
<dbReference type="PANTHER" id="PTHR46796:SF2">
    <property type="entry name" value="TRANSCRIPTIONAL REGULATORY PROTEIN"/>
    <property type="match status" value="1"/>
</dbReference>
<name>A0A1A8ZRJ3_9ACTN</name>
<gene>
    <name evidence="5" type="ORF">GA0070621_2703</name>
</gene>
<sequence>MSSHFVDAVERSIMLMRDNLGEQLTVDDMARAAMFSKFHYTRVFQRVTGVSPGRFLSALRLQRAKSLLLSTSMNVADISVHVGYNSVGTFSSRFTRSVGLPPTEYRRRGGVLRSIAAAEPDDAAAGAGGVVSGVVSACSSAAIEVVFMGLFKSRIPEGRPVSCATLAGPGRFVLDKVPEGTWYLLCHGLGPGLGGDGGTRRETAALFGCHGPFHIGAEQTLDVVVRLGPARLCDPPMLLALPDVRTVATVRRSRWGGGVGVGRAA</sequence>
<evidence type="ECO:0000256" key="3">
    <source>
        <dbReference type="ARBA" id="ARBA00023163"/>
    </source>
</evidence>
<dbReference type="AlphaFoldDB" id="A0A1A8ZRJ3"/>
<keyword evidence="1" id="KW-0805">Transcription regulation</keyword>
<keyword evidence="3" id="KW-0804">Transcription</keyword>
<dbReference type="InterPro" id="IPR018060">
    <property type="entry name" value="HTH_AraC"/>
</dbReference>
<reference evidence="5 6" key="1">
    <citation type="submission" date="2016-06" db="EMBL/GenBank/DDBJ databases">
        <authorList>
            <person name="Kjaerup R.B."/>
            <person name="Dalgaard T.S."/>
            <person name="Juul-Madsen H.R."/>
        </authorList>
    </citation>
    <scope>NUCLEOTIDE SEQUENCE [LARGE SCALE GENOMIC DNA]</scope>
    <source>
        <strain evidence="5 6">DSM 45248</strain>
    </source>
</reference>
<feature type="domain" description="HTH araC/xylS-type" evidence="4">
    <location>
        <begin position="10"/>
        <end position="108"/>
    </location>
</feature>
<dbReference type="Pfam" id="PF12833">
    <property type="entry name" value="HTH_18"/>
    <property type="match status" value="1"/>
</dbReference>
<evidence type="ECO:0000256" key="2">
    <source>
        <dbReference type="ARBA" id="ARBA00023125"/>
    </source>
</evidence>
<dbReference type="InterPro" id="IPR018062">
    <property type="entry name" value="HTH_AraC-typ_CS"/>
</dbReference>
<proteinExistence type="predicted"/>
<keyword evidence="6" id="KW-1185">Reference proteome</keyword>
<evidence type="ECO:0000256" key="1">
    <source>
        <dbReference type="ARBA" id="ARBA00023015"/>
    </source>
</evidence>
<dbReference type="Gene3D" id="1.10.10.60">
    <property type="entry name" value="Homeodomain-like"/>
    <property type="match status" value="2"/>
</dbReference>
<dbReference type="PROSITE" id="PS01124">
    <property type="entry name" value="HTH_ARAC_FAMILY_2"/>
    <property type="match status" value="1"/>
</dbReference>
<dbReference type="GO" id="GO:0003700">
    <property type="term" value="F:DNA-binding transcription factor activity"/>
    <property type="evidence" value="ECO:0007669"/>
    <property type="project" value="InterPro"/>
</dbReference>
<dbReference type="EMBL" id="LT594324">
    <property type="protein sequence ID" value="SBT46730.1"/>
    <property type="molecule type" value="Genomic_DNA"/>
</dbReference>
<dbReference type="InterPro" id="IPR020449">
    <property type="entry name" value="Tscrpt_reg_AraC-type_HTH"/>
</dbReference>
<dbReference type="PATRIC" id="fig|299146.4.peg.2802"/>
<dbReference type="SMART" id="SM00342">
    <property type="entry name" value="HTH_ARAC"/>
    <property type="match status" value="1"/>
</dbReference>
<dbReference type="InterPro" id="IPR009057">
    <property type="entry name" value="Homeodomain-like_sf"/>
</dbReference>
<evidence type="ECO:0000313" key="5">
    <source>
        <dbReference type="EMBL" id="SBT46730.1"/>
    </source>
</evidence>
<accession>A0A1A8ZRJ3</accession>
<dbReference type="OrthoDB" id="9816011at2"/>
<dbReference type="PROSITE" id="PS00041">
    <property type="entry name" value="HTH_ARAC_FAMILY_1"/>
    <property type="match status" value="1"/>
</dbReference>
<dbReference type="GO" id="GO:0043565">
    <property type="term" value="F:sequence-specific DNA binding"/>
    <property type="evidence" value="ECO:0007669"/>
    <property type="project" value="InterPro"/>
</dbReference>
<evidence type="ECO:0000259" key="4">
    <source>
        <dbReference type="PROSITE" id="PS01124"/>
    </source>
</evidence>
<keyword evidence="2" id="KW-0238">DNA-binding</keyword>
<dbReference type="PRINTS" id="PR00032">
    <property type="entry name" value="HTHARAC"/>
</dbReference>
<protein>
    <submittedName>
        <fullName evidence="5">Helix-turn-helix domain-containing protein</fullName>
    </submittedName>
</protein>
<dbReference type="InterPro" id="IPR050204">
    <property type="entry name" value="AraC_XylS_family_regulators"/>
</dbReference>
<evidence type="ECO:0000313" key="6">
    <source>
        <dbReference type="Proteomes" id="UP000198765"/>
    </source>
</evidence>
<dbReference type="PANTHER" id="PTHR46796">
    <property type="entry name" value="HTH-TYPE TRANSCRIPTIONAL ACTIVATOR RHAS-RELATED"/>
    <property type="match status" value="1"/>
</dbReference>
<dbReference type="SUPFAM" id="SSF46689">
    <property type="entry name" value="Homeodomain-like"/>
    <property type="match status" value="2"/>
</dbReference>
<dbReference type="RefSeq" id="WP_091195276.1">
    <property type="nucleotide sequence ID" value="NZ_LT594324.1"/>
</dbReference>
<organism evidence="5 6">
    <name type="scientific">Micromonospora narathiwatensis</name>
    <dbReference type="NCBI Taxonomy" id="299146"/>
    <lineage>
        <taxon>Bacteria</taxon>
        <taxon>Bacillati</taxon>
        <taxon>Actinomycetota</taxon>
        <taxon>Actinomycetes</taxon>
        <taxon>Micromonosporales</taxon>
        <taxon>Micromonosporaceae</taxon>
        <taxon>Micromonospora</taxon>
    </lineage>
</organism>